<organism evidence="2 3">
    <name type="scientific">Caloranaerobacter azorensis</name>
    <dbReference type="NCBI Taxonomy" id="116090"/>
    <lineage>
        <taxon>Bacteria</taxon>
        <taxon>Bacillati</taxon>
        <taxon>Bacillota</taxon>
        <taxon>Tissierellia</taxon>
        <taxon>Tissierellales</taxon>
        <taxon>Thermohalobacteraceae</taxon>
        <taxon>Caloranaerobacter</taxon>
    </lineage>
</organism>
<name>A0A6P1YGG6_9FIRM</name>
<dbReference type="GO" id="GO:0008999">
    <property type="term" value="F:protein-N-terminal-alanine acetyltransferase activity"/>
    <property type="evidence" value="ECO:0007669"/>
    <property type="project" value="TreeGrafter"/>
</dbReference>
<evidence type="ECO:0000313" key="2">
    <source>
        <dbReference type="EMBL" id="QIB28244.1"/>
    </source>
</evidence>
<dbReference type="InterPro" id="IPR016181">
    <property type="entry name" value="Acyl_CoA_acyltransferase"/>
</dbReference>
<dbReference type="Proteomes" id="UP000464452">
    <property type="component" value="Chromosome"/>
</dbReference>
<dbReference type="AlphaFoldDB" id="A0A6P1YGG6"/>
<evidence type="ECO:0000259" key="1">
    <source>
        <dbReference type="Pfam" id="PF13302"/>
    </source>
</evidence>
<dbReference type="InterPro" id="IPR051908">
    <property type="entry name" value="Ribosomal_N-acetyltransferase"/>
</dbReference>
<reference evidence="2 3" key="1">
    <citation type="submission" date="2020-02" db="EMBL/GenBank/DDBJ databases">
        <title>Thermophilic hydrogen producing bacteria, Caloranaerobacter azorensis.</title>
        <authorList>
            <person name="Baek K."/>
        </authorList>
    </citation>
    <scope>NUCLEOTIDE SEQUENCE [LARGE SCALE GENOMIC DNA]</scope>
    <source>
        <strain evidence="2 3">T3-1</strain>
    </source>
</reference>
<keyword evidence="2" id="KW-0808">Transferase</keyword>
<evidence type="ECO:0000313" key="3">
    <source>
        <dbReference type="Proteomes" id="UP000464452"/>
    </source>
</evidence>
<sequence length="125" mass="14687">MKTVKEWILRCKYKRDNNLEYNFAVIFNGGVVGGCGIKIYQEYKHIGEIGYFIDKNYSVIRTVTEIAKNLEEIAFNELNLVRLEIKMDPRNKASEKVTIKNNYKKEGLLREAIEFRGSYYDNLSF</sequence>
<feature type="domain" description="N-acetyltransferase" evidence="1">
    <location>
        <begin position="4"/>
        <end position="101"/>
    </location>
</feature>
<gene>
    <name evidence="2" type="ORF">G3A45_12095</name>
</gene>
<dbReference type="RefSeq" id="WP_163236302.1">
    <property type="nucleotide sequence ID" value="NZ_CP048617.1"/>
</dbReference>
<dbReference type="InterPro" id="IPR000182">
    <property type="entry name" value="GNAT_dom"/>
</dbReference>
<dbReference type="Pfam" id="PF13302">
    <property type="entry name" value="Acetyltransf_3"/>
    <property type="match status" value="1"/>
</dbReference>
<dbReference type="PANTHER" id="PTHR43441">
    <property type="entry name" value="RIBOSOMAL-PROTEIN-SERINE ACETYLTRANSFERASE"/>
    <property type="match status" value="1"/>
</dbReference>
<dbReference type="GO" id="GO:1990189">
    <property type="term" value="F:protein N-terminal-serine acetyltransferase activity"/>
    <property type="evidence" value="ECO:0007669"/>
    <property type="project" value="TreeGrafter"/>
</dbReference>
<dbReference type="PROSITE" id="PS51257">
    <property type="entry name" value="PROKAR_LIPOPROTEIN"/>
    <property type="match status" value="1"/>
</dbReference>
<proteinExistence type="predicted"/>
<protein>
    <submittedName>
        <fullName evidence="2">GNAT family N-acetyltransferase</fullName>
    </submittedName>
</protein>
<dbReference type="KEGG" id="cazo:G3A45_12095"/>
<dbReference type="PANTHER" id="PTHR43441:SF11">
    <property type="entry name" value="RIBOSOMAL-PROTEIN-SERINE ACETYLTRANSFERASE"/>
    <property type="match status" value="1"/>
</dbReference>
<dbReference type="Gene3D" id="3.40.630.30">
    <property type="match status" value="1"/>
</dbReference>
<dbReference type="GO" id="GO:0005737">
    <property type="term" value="C:cytoplasm"/>
    <property type="evidence" value="ECO:0007669"/>
    <property type="project" value="TreeGrafter"/>
</dbReference>
<dbReference type="EMBL" id="CP048617">
    <property type="protein sequence ID" value="QIB28244.1"/>
    <property type="molecule type" value="Genomic_DNA"/>
</dbReference>
<accession>A0A6P1YGG6</accession>
<dbReference type="SUPFAM" id="SSF55729">
    <property type="entry name" value="Acyl-CoA N-acyltransferases (Nat)"/>
    <property type="match status" value="1"/>
</dbReference>